<keyword evidence="3" id="KW-0067">ATP-binding</keyword>
<dbReference type="OrthoDB" id="66620at2759"/>
<protein>
    <submittedName>
        <fullName evidence="6">Pleiotropic drug resistance protein 4</fullName>
    </submittedName>
</protein>
<evidence type="ECO:0000256" key="2">
    <source>
        <dbReference type="ARBA" id="ARBA00022741"/>
    </source>
</evidence>
<evidence type="ECO:0000256" key="4">
    <source>
        <dbReference type="SAM" id="MobiDB-lite"/>
    </source>
</evidence>
<sequence>MVSSAASGAKQSVCSAGKEPPVDVRPAVHAATGGERDHSLLLEKLTSRMERGAFLTYQATPVNRVGLTFPGIEVRWENLMVEVKVEPKCSSSKDADSGGKSRLTDRFACTADPKKKHIILNAGSGVLAPGRMTLLLGPPGAGRTTLLKALAGQLQPAKGGSGSGGASWLPWRRDGDDGGGSASKSAGLRVYGKVLYNGLSTHGTEFQAARAAAYVAQTENHLPEMTVAETLTFAAECQGSTVPKRLHNLLIAKEAAAGLTPEHEELETLFQLAKGGHAPAVFVELVSRMLGIDHVMDTLVGDEMVKGISGGQKRRVTCGEMTVGMAQVMMLDEITNGLDAASALSIVRSLRNICSQGNATLVATLLQPSPEVYECFDDVLLLSHGRAPGEEEDESHTALAVKAPHHRRALPAASGGGAAAVSQVSHLSDSAADDEDADSSGRQGGSGGGDGTHVKVLTAGAAVEESVLASGCGSLRARPASGGSAAPAPAVTEMAVLPVGGSAAAADGSSSGGGVAAWAAPVDAPADGEAGEALAFRPVVMVFRDISYFVPLPADNTKKLQLLNKVSGVFRPGVLTSLMGASGAGKTTLMDVLAGRKTGGKEEGSQLINGAPKRMSTFARLMGYVEQVDVHNPYATIEEALLFSARLRVAGGVLAPSAVRGFVRRMLEVVELAPLAGHIVGTSVGGAAAGGLSTEARKRLTIAVELVANPSVLFMDEPTT</sequence>
<reference evidence="6 7" key="1">
    <citation type="journal article" date="2017" name="Mol. Biol. Evol.">
        <title>The 4-celled Tetrabaena socialis nuclear genome reveals the essential components for genetic control of cell number at the origin of multicellularity in the volvocine lineage.</title>
        <authorList>
            <person name="Featherston J."/>
            <person name="Arakaki Y."/>
            <person name="Hanschen E.R."/>
            <person name="Ferris P.J."/>
            <person name="Michod R.E."/>
            <person name="Olson B.J.S.C."/>
            <person name="Nozaki H."/>
            <person name="Durand P.M."/>
        </authorList>
    </citation>
    <scope>NUCLEOTIDE SEQUENCE [LARGE SCALE GENOMIC DNA]</scope>
    <source>
        <strain evidence="6 7">NIES-571</strain>
    </source>
</reference>
<evidence type="ECO:0000313" key="7">
    <source>
        <dbReference type="Proteomes" id="UP000236333"/>
    </source>
</evidence>
<dbReference type="GO" id="GO:0005524">
    <property type="term" value="F:ATP binding"/>
    <property type="evidence" value="ECO:0007669"/>
    <property type="project" value="UniProtKB-KW"/>
</dbReference>
<feature type="compositionally biased region" description="Gly residues" evidence="4">
    <location>
        <begin position="442"/>
        <end position="451"/>
    </location>
</feature>
<dbReference type="InterPro" id="IPR003593">
    <property type="entry name" value="AAA+_ATPase"/>
</dbReference>
<evidence type="ECO:0000256" key="3">
    <source>
        <dbReference type="ARBA" id="ARBA00022840"/>
    </source>
</evidence>
<dbReference type="AlphaFoldDB" id="A0A2J7ZJY9"/>
<evidence type="ECO:0000256" key="1">
    <source>
        <dbReference type="ARBA" id="ARBA00022448"/>
    </source>
</evidence>
<gene>
    <name evidence="6" type="ORF">TSOC_013594</name>
</gene>
<feature type="compositionally biased region" description="Low complexity" evidence="4">
    <location>
        <begin position="421"/>
        <end position="430"/>
    </location>
</feature>
<dbReference type="Proteomes" id="UP000236333">
    <property type="component" value="Unassembled WGS sequence"/>
</dbReference>
<dbReference type="PROSITE" id="PS50893">
    <property type="entry name" value="ABC_TRANSPORTER_2"/>
    <property type="match status" value="1"/>
</dbReference>
<dbReference type="SUPFAM" id="SSF52540">
    <property type="entry name" value="P-loop containing nucleoside triphosphate hydrolases"/>
    <property type="match status" value="2"/>
</dbReference>
<proteinExistence type="predicted"/>
<evidence type="ECO:0000313" key="6">
    <source>
        <dbReference type="EMBL" id="PNH00581.1"/>
    </source>
</evidence>
<evidence type="ECO:0000259" key="5">
    <source>
        <dbReference type="PROSITE" id="PS50893"/>
    </source>
</evidence>
<dbReference type="SMART" id="SM00382">
    <property type="entry name" value="AAA"/>
    <property type="match status" value="2"/>
</dbReference>
<feature type="compositionally biased region" description="Polar residues" evidence="4">
    <location>
        <begin position="1"/>
        <end position="14"/>
    </location>
</feature>
<organism evidence="6 7">
    <name type="scientific">Tetrabaena socialis</name>
    <dbReference type="NCBI Taxonomy" id="47790"/>
    <lineage>
        <taxon>Eukaryota</taxon>
        <taxon>Viridiplantae</taxon>
        <taxon>Chlorophyta</taxon>
        <taxon>core chlorophytes</taxon>
        <taxon>Chlorophyceae</taxon>
        <taxon>CS clade</taxon>
        <taxon>Chlamydomonadales</taxon>
        <taxon>Tetrabaenaceae</taxon>
        <taxon>Tetrabaena</taxon>
    </lineage>
</organism>
<dbReference type="InterPro" id="IPR003439">
    <property type="entry name" value="ABC_transporter-like_ATP-bd"/>
</dbReference>
<dbReference type="Gene3D" id="3.40.50.300">
    <property type="entry name" value="P-loop containing nucleotide triphosphate hydrolases"/>
    <property type="match status" value="2"/>
</dbReference>
<dbReference type="Pfam" id="PF00005">
    <property type="entry name" value="ABC_tran"/>
    <property type="match status" value="2"/>
</dbReference>
<dbReference type="EMBL" id="PGGS01001294">
    <property type="protein sequence ID" value="PNH00581.1"/>
    <property type="molecule type" value="Genomic_DNA"/>
</dbReference>
<keyword evidence="1" id="KW-0813">Transport</keyword>
<keyword evidence="2" id="KW-0547">Nucleotide-binding</keyword>
<comment type="caution">
    <text evidence="6">The sequence shown here is derived from an EMBL/GenBank/DDBJ whole genome shotgun (WGS) entry which is preliminary data.</text>
</comment>
<feature type="region of interest" description="Disordered" evidence="4">
    <location>
        <begin position="1"/>
        <end position="30"/>
    </location>
</feature>
<dbReference type="PANTHER" id="PTHR19241">
    <property type="entry name" value="ATP-BINDING CASSETTE TRANSPORTER"/>
    <property type="match status" value="1"/>
</dbReference>
<accession>A0A2J7ZJY9</accession>
<dbReference type="InterPro" id="IPR027417">
    <property type="entry name" value="P-loop_NTPase"/>
</dbReference>
<feature type="region of interest" description="Disordered" evidence="4">
    <location>
        <begin position="421"/>
        <end position="453"/>
    </location>
</feature>
<feature type="region of interest" description="Disordered" evidence="4">
    <location>
        <begin position="155"/>
        <end position="184"/>
    </location>
</feature>
<dbReference type="GO" id="GO:0016887">
    <property type="term" value="F:ATP hydrolysis activity"/>
    <property type="evidence" value="ECO:0007669"/>
    <property type="project" value="InterPro"/>
</dbReference>
<name>A0A2J7ZJY9_9CHLO</name>
<feature type="domain" description="ABC transporter" evidence="5">
    <location>
        <begin position="101"/>
        <end position="409"/>
    </location>
</feature>
<feature type="non-terminal residue" evidence="6">
    <location>
        <position position="720"/>
    </location>
</feature>
<keyword evidence="7" id="KW-1185">Reference proteome</keyword>